<dbReference type="EMBL" id="HBUE01196171">
    <property type="protein sequence ID" value="CAG6527794.1"/>
    <property type="molecule type" value="Transcribed_RNA"/>
</dbReference>
<accession>A0A8D8NWJ9</accession>
<protein>
    <submittedName>
        <fullName evidence="2">(northern house mosquito) hypothetical protein</fullName>
    </submittedName>
</protein>
<dbReference type="EMBL" id="HBUE01196172">
    <property type="protein sequence ID" value="CAG6527795.1"/>
    <property type="molecule type" value="Transcribed_RNA"/>
</dbReference>
<dbReference type="EMBL" id="HBUE01302172">
    <property type="protein sequence ID" value="CAG6579518.1"/>
    <property type="molecule type" value="Transcribed_RNA"/>
</dbReference>
<sequence>MLTSCFHCRAFDAEADSILNSYWNREPNLAMILRFKSVRLDRRGLQPASNSYTLGNDSSGCNDQDWLIFGWSNGYGRNVQQRAPCPEEWGCRNNFSPKTSAKPQAKLESRWP</sequence>
<reference evidence="2" key="1">
    <citation type="submission" date="2021-05" db="EMBL/GenBank/DDBJ databases">
        <authorList>
            <person name="Alioto T."/>
            <person name="Alioto T."/>
            <person name="Gomez Garrido J."/>
        </authorList>
    </citation>
    <scope>NUCLEOTIDE SEQUENCE</scope>
</reference>
<proteinExistence type="predicted"/>
<dbReference type="EMBL" id="HBUE01302171">
    <property type="protein sequence ID" value="CAG6579517.1"/>
    <property type="molecule type" value="Transcribed_RNA"/>
</dbReference>
<dbReference type="AlphaFoldDB" id="A0A8D8NWJ9"/>
<organism evidence="2">
    <name type="scientific">Culex pipiens</name>
    <name type="common">House mosquito</name>
    <dbReference type="NCBI Taxonomy" id="7175"/>
    <lineage>
        <taxon>Eukaryota</taxon>
        <taxon>Metazoa</taxon>
        <taxon>Ecdysozoa</taxon>
        <taxon>Arthropoda</taxon>
        <taxon>Hexapoda</taxon>
        <taxon>Insecta</taxon>
        <taxon>Pterygota</taxon>
        <taxon>Neoptera</taxon>
        <taxon>Endopterygota</taxon>
        <taxon>Diptera</taxon>
        <taxon>Nematocera</taxon>
        <taxon>Culicoidea</taxon>
        <taxon>Culicidae</taxon>
        <taxon>Culicinae</taxon>
        <taxon>Culicini</taxon>
        <taxon>Culex</taxon>
        <taxon>Culex</taxon>
    </lineage>
</organism>
<feature type="region of interest" description="Disordered" evidence="1">
    <location>
        <begin position="92"/>
        <end position="112"/>
    </location>
</feature>
<evidence type="ECO:0000313" key="2">
    <source>
        <dbReference type="EMBL" id="CAG6579518.1"/>
    </source>
</evidence>
<evidence type="ECO:0000256" key="1">
    <source>
        <dbReference type="SAM" id="MobiDB-lite"/>
    </source>
</evidence>
<feature type="compositionally biased region" description="Polar residues" evidence="1">
    <location>
        <begin position="93"/>
        <end position="102"/>
    </location>
</feature>
<name>A0A8D8NWJ9_CULPI</name>